<keyword evidence="2" id="KW-1185">Reference proteome</keyword>
<organism evidence="1 2">
    <name type="scientific">Lagenidium giganteum</name>
    <dbReference type="NCBI Taxonomy" id="4803"/>
    <lineage>
        <taxon>Eukaryota</taxon>
        <taxon>Sar</taxon>
        <taxon>Stramenopiles</taxon>
        <taxon>Oomycota</taxon>
        <taxon>Peronosporomycetes</taxon>
        <taxon>Pythiales</taxon>
        <taxon>Pythiaceae</taxon>
    </lineage>
</organism>
<dbReference type="AlphaFoldDB" id="A0AAV2YX13"/>
<sequence>MSPVHKNACRRSTKTFPLFTVEWDALKRLAVAVGDTLVTGLLCERGPDEHRAAAIEFLGREVAQVRAGRDAL</sequence>
<dbReference type="Proteomes" id="UP001146120">
    <property type="component" value="Unassembled WGS sequence"/>
</dbReference>
<evidence type="ECO:0000313" key="1">
    <source>
        <dbReference type="EMBL" id="DAZ99515.1"/>
    </source>
</evidence>
<evidence type="ECO:0000313" key="2">
    <source>
        <dbReference type="Proteomes" id="UP001146120"/>
    </source>
</evidence>
<accession>A0AAV2YX13</accession>
<protein>
    <submittedName>
        <fullName evidence="1">Uncharacterized protein</fullName>
    </submittedName>
</protein>
<reference evidence="1" key="2">
    <citation type="journal article" date="2023" name="Microbiol Resour">
        <title>Decontamination and Annotation of the Draft Genome Sequence of the Oomycete Lagenidium giganteum ARSEF 373.</title>
        <authorList>
            <person name="Morgan W.R."/>
            <person name="Tartar A."/>
        </authorList>
    </citation>
    <scope>NUCLEOTIDE SEQUENCE</scope>
    <source>
        <strain evidence="1">ARSEF 373</strain>
    </source>
</reference>
<comment type="caution">
    <text evidence="1">The sequence shown here is derived from an EMBL/GenBank/DDBJ whole genome shotgun (WGS) entry which is preliminary data.</text>
</comment>
<gene>
    <name evidence="1" type="ORF">N0F65_005387</name>
</gene>
<name>A0AAV2YX13_9STRA</name>
<proteinExistence type="predicted"/>
<dbReference type="EMBL" id="DAKRPA010000081">
    <property type="protein sequence ID" value="DAZ99515.1"/>
    <property type="molecule type" value="Genomic_DNA"/>
</dbReference>
<reference evidence="1" key="1">
    <citation type="submission" date="2022-11" db="EMBL/GenBank/DDBJ databases">
        <authorList>
            <person name="Morgan W.R."/>
            <person name="Tartar A."/>
        </authorList>
    </citation>
    <scope>NUCLEOTIDE SEQUENCE</scope>
    <source>
        <strain evidence="1">ARSEF 373</strain>
    </source>
</reference>